<feature type="transmembrane region" description="Helical" evidence="8">
    <location>
        <begin position="296"/>
        <end position="315"/>
    </location>
</feature>
<feature type="region of interest" description="Disordered" evidence="7">
    <location>
        <begin position="564"/>
        <end position="668"/>
    </location>
</feature>
<organism evidence="10 11">
    <name type="scientific">Eimeria acervulina</name>
    <name type="common">Coccidian parasite</name>
    <dbReference type="NCBI Taxonomy" id="5801"/>
    <lineage>
        <taxon>Eukaryota</taxon>
        <taxon>Sar</taxon>
        <taxon>Alveolata</taxon>
        <taxon>Apicomplexa</taxon>
        <taxon>Conoidasida</taxon>
        <taxon>Coccidia</taxon>
        <taxon>Eucoccidiorida</taxon>
        <taxon>Eimeriorina</taxon>
        <taxon>Eimeriidae</taxon>
        <taxon>Eimeria</taxon>
    </lineage>
</organism>
<evidence type="ECO:0000256" key="4">
    <source>
        <dbReference type="ARBA" id="ARBA00022989"/>
    </source>
</evidence>
<dbReference type="VEuPathDB" id="ToxoDB:EAH_00006900"/>
<dbReference type="InterPro" id="IPR036259">
    <property type="entry name" value="MFS_trans_sf"/>
</dbReference>
<feature type="region of interest" description="Disordered" evidence="7">
    <location>
        <begin position="90"/>
        <end position="158"/>
    </location>
</feature>
<reference evidence="10" key="1">
    <citation type="submission" date="2013-10" db="EMBL/GenBank/DDBJ databases">
        <title>Genomic analysis of the causative agents of coccidiosis in chickens.</title>
        <authorList>
            <person name="Reid A.J."/>
            <person name="Blake D."/>
            <person name="Billington K."/>
            <person name="Browne H."/>
            <person name="Dunn M."/>
            <person name="Hung S."/>
            <person name="Kawahara F."/>
            <person name="Miranda-Saavedra D."/>
            <person name="Mourier T."/>
            <person name="Nagra H."/>
            <person name="Otto T.D."/>
            <person name="Rawlings N."/>
            <person name="Sanchez A."/>
            <person name="Sanders M."/>
            <person name="Subramaniam C."/>
            <person name="Tay Y."/>
            <person name="Dear P."/>
            <person name="Doerig C."/>
            <person name="Gruber A."/>
            <person name="Parkinson J."/>
            <person name="Shirley M."/>
            <person name="Wan K.L."/>
            <person name="Berriman M."/>
            <person name="Tomley F."/>
            <person name="Pain A."/>
        </authorList>
    </citation>
    <scope>NUCLEOTIDE SEQUENCE [LARGE SCALE GENOMIC DNA]</scope>
    <source>
        <strain evidence="10">Houghton</strain>
    </source>
</reference>
<keyword evidence="5 8" id="KW-0472">Membrane</keyword>
<feature type="region of interest" description="Disordered" evidence="7">
    <location>
        <begin position="171"/>
        <end position="244"/>
    </location>
</feature>
<dbReference type="RefSeq" id="XP_013251449.1">
    <property type="nucleotide sequence ID" value="XM_013395995.1"/>
</dbReference>
<evidence type="ECO:0000256" key="5">
    <source>
        <dbReference type="ARBA" id="ARBA00023136"/>
    </source>
</evidence>
<comment type="subcellular location">
    <subcellularLocation>
        <location evidence="1">Membrane</location>
        <topology evidence="1">Multi-pass membrane protein</topology>
    </subcellularLocation>
</comment>
<feature type="compositionally biased region" description="Low complexity" evidence="7">
    <location>
        <begin position="232"/>
        <end position="241"/>
    </location>
</feature>
<keyword evidence="11" id="KW-1185">Reference proteome</keyword>
<dbReference type="InterPro" id="IPR044770">
    <property type="entry name" value="MFS_spinster-like"/>
</dbReference>
<evidence type="ECO:0000313" key="10">
    <source>
        <dbReference type="EMBL" id="CDI78298.1"/>
    </source>
</evidence>
<feature type="transmembrane region" description="Helical" evidence="8">
    <location>
        <begin position="539"/>
        <end position="561"/>
    </location>
</feature>
<dbReference type="InterPro" id="IPR011701">
    <property type="entry name" value="MFS"/>
</dbReference>
<feature type="compositionally biased region" description="Polar residues" evidence="7">
    <location>
        <begin position="207"/>
        <end position="220"/>
    </location>
</feature>
<feature type="transmembrane region" description="Helical" evidence="8">
    <location>
        <begin position="783"/>
        <end position="804"/>
    </location>
</feature>
<feature type="transmembrane region" description="Helical" evidence="8">
    <location>
        <begin position="685"/>
        <end position="714"/>
    </location>
</feature>
<dbReference type="Pfam" id="PF07690">
    <property type="entry name" value="MFS_1"/>
    <property type="match status" value="1"/>
</dbReference>
<evidence type="ECO:0000256" key="7">
    <source>
        <dbReference type="SAM" id="MobiDB-lite"/>
    </source>
</evidence>
<protein>
    <submittedName>
        <fullName evidence="10">Transporter, major facilitator family domain containing protein, related</fullName>
    </submittedName>
</protein>
<dbReference type="EMBL" id="HG670847">
    <property type="protein sequence ID" value="CDI78298.1"/>
    <property type="molecule type" value="Genomic_DNA"/>
</dbReference>
<evidence type="ECO:0000256" key="2">
    <source>
        <dbReference type="ARBA" id="ARBA00022448"/>
    </source>
</evidence>
<dbReference type="GeneID" id="25268760"/>
<reference evidence="10" key="2">
    <citation type="submission" date="2013-10" db="EMBL/GenBank/DDBJ databases">
        <authorList>
            <person name="Aslett M."/>
        </authorList>
    </citation>
    <scope>NUCLEOTIDE SEQUENCE [LARGE SCALE GENOMIC DNA]</scope>
    <source>
        <strain evidence="10">Houghton</strain>
    </source>
</reference>
<evidence type="ECO:0000256" key="1">
    <source>
        <dbReference type="ARBA" id="ARBA00004141"/>
    </source>
</evidence>
<feature type="domain" description="Major facilitator superfamily (MFS) profile" evidence="9">
    <location>
        <begin position="302"/>
        <end position="880"/>
    </location>
</feature>
<gene>
    <name evidence="10" type="ORF">EAH_00006900</name>
</gene>
<dbReference type="SUPFAM" id="SSF103473">
    <property type="entry name" value="MFS general substrate transporter"/>
    <property type="match status" value="1"/>
</dbReference>
<feature type="transmembrane region" description="Helical" evidence="8">
    <location>
        <begin position="720"/>
        <end position="747"/>
    </location>
</feature>
<name>U6GG67_EIMAC</name>
<evidence type="ECO:0000256" key="8">
    <source>
        <dbReference type="SAM" id="Phobius"/>
    </source>
</evidence>
<dbReference type="GO" id="GO:0016020">
    <property type="term" value="C:membrane"/>
    <property type="evidence" value="ECO:0007669"/>
    <property type="project" value="UniProtKB-SubCell"/>
</dbReference>
<comment type="similarity">
    <text evidence="6">Belongs to the major facilitator superfamily. Spinster (TC 2.A.1.49) family.</text>
</comment>
<dbReference type="Proteomes" id="UP000018050">
    <property type="component" value="Unassembled WGS sequence"/>
</dbReference>
<feature type="transmembrane region" description="Helical" evidence="8">
    <location>
        <begin position="759"/>
        <end position="777"/>
    </location>
</feature>
<feature type="transmembrane region" description="Helical" evidence="8">
    <location>
        <begin position="816"/>
        <end position="838"/>
    </location>
</feature>
<dbReference type="PANTHER" id="PTHR23505">
    <property type="entry name" value="SPINSTER"/>
    <property type="match status" value="1"/>
</dbReference>
<dbReference type="PANTHER" id="PTHR23505:SF9">
    <property type="entry name" value="PROTEIN, PUTATIVE-RELATED"/>
    <property type="match status" value="1"/>
</dbReference>
<dbReference type="GO" id="GO:0022857">
    <property type="term" value="F:transmembrane transporter activity"/>
    <property type="evidence" value="ECO:0007669"/>
    <property type="project" value="InterPro"/>
</dbReference>
<dbReference type="OMA" id="VAGWMSY"/>
<keyword evidence="4 8" id="KW-1133">Transmembrane helix</keyword>
<feature type="transmembrane region" description="Helical" evidence="8">
    <location>
        <begin position="468"/>
        <end position="492"/>
    </location>
</feature>
<proteinExistence type="inferred from homology"/>
<keyword evidence="2" id="KW-0813">Transport</keyword>
<dbReference type="AlphaFoldDB" id="U6GG67"/>
<dbReference type="Gene3D" id="1.20.1250.20">
    <property type="entry name" value="MFS general substrate transporter like domains"/>
    <property type="match status" value="1"/>
</dbReference>
<evidence type="ECO:0000256" key="3">
    <source>
        <dbReference type="ARBA" id="ARBA00022692"/>
    </source>
</evidence>
<feature type="transmembrane region" description="Helical" evidence="8">
    <location>
        <begin position="335"/>
        <end position="356"/>
    </location>
</feature>
<evidence type="ECO:0000313" key="11">
    <source>
        <dbReference type="Proteomes" id="UP000018050"/>
    </source>
</evidence>
<feature type="transmembrane region" description="Helical" evidence="8">
    <location>
        <begin position="504"/>
        <end position="533"/>
    </location>
</feature>
<sequence length="938" mass="99642">MGISLQLCDVTTTLAFACFNAWSGADALRLLCSGLQQQPKFPLLILRVEQRSLQRQKAVEDVDGQRCLTNRPAVGWALCWGVQTPQVLQMSAASPKDDDNNSKTSPGRRASVGGPPGRRRSLAPEECLSVPSLPSSPASSLPRAMAGQASKPSTEERFPLVAKGTFQDLETGEGALDAPDGGPPAAPHNLSWGGWRRNSNSCSNSSTERQQQGNTSASQPPLNPQAPTPMTGSSSSPGSRSPSDERFRRWWRFFGLEPLAQEQQRQEQEQPQQQLQQQQPQQQQGHQQQQHPRVDVRFTSVVFLIFFALEIFVNFDCGAIPCTLSRMADEFRLSPTWQGMLGALPYVGLTLMSPFAGRVFAYWPAKRVVVISMALNAFATLLMVLTVLLPQEVLPLTSSGGIGSGENGSGFAGGAAPTDLAAAAATPAAEGAPGSMSAAAAEAAAAATSTRPFFRLPDFSFGDLTPCALLLLSSRLLVGLTQAPFVIFAPVWVDEFAPPKKAALWMGIMQGAAVVGVTVGYLAAGVLSVYLGLNWRSAICFQVFFLFLLTGLVASIPWQYVQTPGGPRPPKCIQEATPAADQSNDEQQQQDQQLQQREGEQDQPPRELSAAAGGGGAIESSASHSPQAAMTGGTHRRKSADAGRRPPDGSRNSGAWPSPPSAGDVAPAVGSRRNASLKLLLTPMYMLPVLTLCALLFVVTGVQFWGTIFFASFLGLSPAAAVGAFAAVAATSPVVGVLMGGLTVDAVGGYKTLKGRTRTLVACTAYAAIAVACAVIGSFSSRVYVCVACLWLLLCFGAAMLPPLTGIQIDAVSPDLRTLASGISMFFYNILGYALGAFLPGVAMDLFHGGDVLGLRLVLLWSVFGLVFSLITALYAWKLERKETAAASRELELSVHPTAETPAFTATAPQPIRPKRPRSARGFVPITVDSVWQQQQQA</sequence>
<feature type="compositionally biased region" description="Low complexity" evidence="7">
    <location>
        <begin position="269"/>
        <end position="291"/>
    </location>
</feature>
<evidence type="ECO:0000256" key="6">
    <source>
        <dbReference type="ARBA" id="ARBA00024338"/>
    </source>
</evidence>
<dbReference type="PROSITE" id="PS50850">
    <property type="entry name" value="MFS"/>
    <property type="match status" value="1"/>
</dbReference>
<evidence type="ECO:0000259" key="9">
    <source>
        <dbReference type="PROSITE" id="PS50850"/>
    </source>
</evidence>
<feature type="transmembrane region" description="Helical" evidence="8">
    <location>
        <begin position="858"/>
        <end position="877"/>
    </location>
</feature>
<feature type="region of interest" description="Disordered" evidence="7">
    <location>
        <begin position="261"/>
        <end position="291"/>
    </location>
</feature>
<dbReference type="InterPro" id="IPR020846">
    <property type="entry name" value="MFS_dom"/>
</dbReference>
<dbReference type="OrthoDB" id="331466at2759"/>
<keyword evidence="3 8" id="KW-0812">Transmembrane</keyword>
<feature type="compositionally biased region" description="Basic and acidic residues" evidence="7">
    <location>
        <begin position="639"/>
        <end position="648"/>
    </location>
</feature>
<feature type="transmembrane region" description="Helical" evidence="8">
    <location>
        <begin position="368"/>
        <end position="389"/>
    </location>
</feature>
<feature type="compositionally biased region" description="Low complexity" evidence="7">
    <location>
        <begin position="128"/>
        <end position="142"/>
    </location>
</feature>
<feature type="compositionally biased region" description="Low complexity" evidence="7">
    <location>
        <begin position="581"/>
        <end position="596"/>
    </location>
</feature>
<accession>U6GG67</accession>